<organism evidence="1 2">
    <name type="scientific">Clostridium argentinense CDC 2741</name>
    <dbReference type="NCBI Taxonomy" id="1418104"/>
    <lineage>
        <taxon>Bacteria</taxon>
        <taxon>Bacillati</taxon>
        <taxon>Bacillota</taxon>
        <taxon>Clostridia</taxon>
        <taxon>Eubacteriales</taxon>
        <taxon>Clostridiaceae</taxon>
        <taxon>Clostridium</taxon>
    </lineage>
</organism>
<proteinExistence type="predicted"/>
<dbReference type="Proteomes" id="UP000031366">
    <property type="component" value="Unassembled WGS sequence"/>
</dbReference>
<dbReference type="Pfam" id="PF14879">
    <property type="entry name" value="DUF4489"/>
    <property type="match status" value="1"/>
</dbReference>
<accession>A0A0C1U637</accession>
<gene>
    <name evidence="1" type="ORF">U732_1047</name>
</gene>
<dbReference type="AlphaFoldDB" id="A0A0C1U637"/>
<keyword evidence="2" id="KW-1185">Reference proteome</keyword>
<evidence type="ECO:0000313" key="2">
    <source>
        <dbReference type="Proteomes" id="UP000031366"/>
    </source>
</evidence>
<evidence type="ECO:0000313" key="1">
    <source>
        <dbReference type="EMBL" id="KIE47233.1"/>
    </source>
</evidence>
<name>A0A0C1U637_9CLOT</name>
<dbReference type="RefSeq" id="WP_039631782.1">
    <property type="nucleotide sequence ID" value="NZ_AYSO01000015.1"/>
</dbReference>
<dbReference type="InterPro" id="IPR027972">
    <property type="entry name" value="DUF4489"/>
</dbReference>
<protein>
    <recommendedName>
        <fullName evidence="3">DUF4489 domain-containing protein</fullName>
    </recommendedName>
</protein>
<dbReference type="OrthoDB" id="1903517at2"/>
<reference evidence="1 2" key="1">
    <citation type="journal article" date="2015" name="Infect. Genet. Evol.">
        <title>Genomic sequences of six botulinum neurotoxin-producing strains representing three clostridial species illustrate the mobility and diversity of botulinum neurotoxin genes.</title>
        <authorList>
            <person name="Smith T.J."/>
            <person name="Hill K.K."/>
            <person name="Xie G."/>
            <person name="Foley B.T."/>
            <person name="Williamson C.H."/>
            <person name="Foster J.T."/>
            <person name="Johnson S.L."/>
            <person name="Chertkov O."/>
            <person name="Teshima H."/>
            <person name="Gibbons H.S."/>
            <person name="Johnsky L.A."/>
            <person name="Karavis M.A."/>
            <person name="Smith L.A."/>
        </authorList>
    </citation>
    <scope>NUCLEOTIDE SEQUENCE [LARGE SCALE GENOMIC DNA]</scope>
    <source>
        <strain evidence="1 2">CDC 2741</strain>
    </source>
</reference>
<sequence>MNSKSNSIKCEHCKSNPCKCATDKHIDLTHPLTSSLLLSCSTGNGLSIFPNISTPITIASITIDTTCLCKPVIKIDFNSTINYQALISGGTAITPFTLIFELSKFCNDGAKVALGSWTYSIGSLLAATDITNSFNFTYCECSTCSACFVYTVDIVKFNNSILSGEGSIAEKISIITSNLSVLATSS</sequence>
<comment type="caution">
    <text evidence="1">The sequence shown here is derived from an EMBL/GenBank/DDBJ whole genome shotgun (WGS) entry which is preliminary data.</text>
</comment>
<evidence type="ECO:0008006" key="3">
    <source>
        <dbReference type="Google" id="ProtNLM"/>
    </source>
</evidence>
<dbReference type="EMBL" id="AYSO01000015">
    <property type="protein sequence ID" value="KIE47233.1"/>
    <property type="molecule type" value="Genomic_DNA"/>
</dbReference>